<reference evidence="2 3" key="1">
    <citation type="journal article" date="2014" name="PLoS Genet.">
        <title>Phylogenetically driven sequencing of extremely halophilic archaea reveals strategies for static and dynamic osmo-response.</title>
        <authorList>
            <person name="Becker E.A."/>
            <person name="Seitzer P.M."/>
            <person name="Tritt A."/>
            <person name="Larsen D."/>
            <person name="Krusor M."/>
            <person name="Yao A.I."/>
            <person name="Wu D."/>
            <person name="Madern D."/>
            <person name="Eisen J.A."/>
            <person name="Darling A.E."/>
            <person name="Facciotti M.T."/>
        </authorList>
    </citation>
    <scope>NUCLEOTIDE SEQUENCE [LARGE SCALE GENOMIC DNA]</scope>
    <source>
        <strain evidence="2 3">DSM 1137</strain>
    </source>
</reference>
<feature type="transmembrane region" description="Helical" evidence="1">
    <location>
        <begin position="12"/>
        <end position="29"/>
    </location>
</feature>
<evidence type="ECO:0000313" key="3">
    <source>
        <dbReference type="Proteomes" id="UP000011514"/>
    </source>
</evidence>
<gene>
    <name evidence="2" type="ORF">C471_12026</name>
</gene>
<dbReference type="PATRIC" id="fig|1227484.4.peg.2364"/>
<dbReference type="OrthoDB" id="342273at2157"/>
<feature type="transmembrane region" description="Helical" evidence="1">
    <location>
        <begin position="41"/>
        <end position="60"/>
    </location>
</feature>
<evidence type="ECO:0000313" key="2">
    <source>
        <dbReference type="EMBL" id="ELZ37829.1"/>
    </source>
</evidence>
<keyword evidence="1" id="KW-0472">Membrane</keyword>
<dbReference type="AlphaFoldDB" id="M0DUN3"/>
<proteinExistence type="predicted"/>
<dbReference type="STRING" id="1227484.C471_12026"/>
<name>M0DUN3_9EURY</name>
<feature type="transmembrane region" description="Helical" evidence="1">
    <location>
        <begin position="125"/>
        <end position="142"/>
    </location>
</feature>
<protein>
    <recommendedName>
        <fullName evidence="4">Phosphoesterase PA-phosphatase related protein</fullName>
    </recommendedName>
</protein>
<keyword evidence="1" id="KW-0812">Transmembrane</keyword>
<evidence type="ECO:0000256" key="1">
    <source>
        <dbReference type="SAM" id="Phobius"/>
    </source>
</evidence>
<feature type="transmembrane region" description="Helical" evidence="1">
    <location>
        <begin position="149"/>
        <end position="166"/>
    </location>
</feature>
<evidence type="ECO:0008006" key="4">
    <source>
        <dbReference type="Google" id="ProtNLM"/>
    </source>
</evidence>
<comment type="caution">
    <text evidence="2">The sequence shown here is derived from an EMBL/GenBank/DDBJ whole genome shotgun (WGS) entry which is preliminary data.</text>
</comment>
<keyword evidence="3" id="KW-1185">Reference proteome</keyword>
<accession>M0DUN3</accession>
<dbReference type="Proteomes" id="UP000011514">
    <property type="component" value="Unassembled WGS sequence"/>
</dbReference>
<feature type="transmembrane region" description="Helical" evidence="1">
    <location>
        <begin position="72"/>
        <end position="93"/>
    </location>
</feature>
<sequence length="198" mass="20514">MLGDAARTYSAVFAPELFVLLCALLLVGYEWRSDPDRSPSALAPRIGVLGVGWALAFAAYEGVPALVALPAWGSDLTGSVGLGVGVAVIWLGWRLGGWGALVEGFAALLLAVTVPHLLITPFWDVSSHVLYALAPAGYLLAVDRRFTPLFVAALGMIAARPLAGAHTWGESVGAALLAGAFLVALLRFSPPASRPVAA</sequence>
<organism evidence="2 3">
    <name type="scientific">Halorubrum saccharovorum DSM 1137</name>
    <dbReference type="NCBI Taxonomy" id="1227484"/>
    <lineage>
        <taxon>Archaea</taxon>
        <taxon>Methanobacteriati</taxon>
        <taxon>Methanobacteriota</taxon>
        <taxon>Stenosarchaea group</taxon>
        <taxon>Halobacteria</taxon>
        <taxon>Halobacteriales</taxon>
        <taxon>Haloferacaceae</taxon>
        <taxon>Halorubrum</taxon>
    </lineage>
</organism>
<dbReference type="RefSeq" id="WP_004049344.1">
    <property type="nucleotide sequence ID" value="NZ_AOJE01000060.1"/>
</dbReference>
<feature type="transmembrane region" description="Helical" evidence="1">
    <location>
        <begin position="172"/>
        <end position="189"/>
    </location>
</feature>
<dbReference type="eggNOG" id="arCOG10665">
    <property type="taxonomic scope" value="Archaea"/>
</dbReference>
<dbReference type="EMBL" id="AOJE01000060">
    <property type="protein sequence ID" value="ELZ37829.1"/>
    <property type="molecule type" value="Genomic_DNA"/>
</dbReference>
<keyword evidence="1" id="KW-1133">Transmembrane helix</keyword>